<dbReference type="Proteomes" id="UP000254958">
    <property type="component" value="Unassembled WGS sequence"/>
</dbReference>
<keyword evidence="3" id="KW-0560">Oxidoreductase</keyword>
<proteinExistence type="predicted"/>
<keyword evidence="4" id="KW-1185">Reference proteome</keyword>
<reference evidence="2 5" key="2">
    <citation type="submission" date="2020-04" db="EMBL/GenBank/DDBJ databases">
        <title>Description of novel Gluconacetobacter.</title>
        <authorList>
            <person name="Sombolestani A."/>
        </authorList>
    </citation>
    <scope>NUCLEOTIDE SEQUENCE [LARGE SCALE GENOMIC DNA]</scope>
    <source>
        <strain evidence="2 5">LMG 1382</strain>
    </source>
</reference>
<dbReference type="PROSITE" id="PS51725">
    <property type="entry name" value="ABM"/>
    <property type="match status" value="1"/>
</dbReference>
<evidence type="ECO:0000313" key="4">
    <source>
        <dbReference type="Proteomes" id="UP000254958"/>
    </source>
</evidence>
<dbReference type="GO" id="GO:0004497">
    <property type="term" value="F:monooxygenase activity"/>
    <property type="evidence" value="ECO:0007669"/>
    <property type="project" value="UniProtKB-KW"/>
</dbReference>
<protein>
    <submittedName>
        <fullName evidence="2">Antibiotic biosynthesis monooxygenase</fullName>
    </submittedName>
    <submittedName>
        <fullName evidence="3">Quinol monooxygenase YgiN</fullName>
    </submittedName>
</protein>
<dbReference type="EMBL" id="JABEQI010000001">
    <property type="protein sequence ID" value="MBB2185140.1"/>
    <property type="molecule type" value="Genomic_DNA"/>
</dbReference>
<feature type="domain" description="ABM" evidence="1">
    <location>
        <begin position="9"/>
        <end position="97"/>
    </location>
</feature>
<dbReference type="EMBL" id="QQAW01000001">
    <property type="protein sequence ID" value="RDI40570.1"/>
    <property type="molecule type" value="Genomic_DNA"/>
</dbReference>
<evidence type="ECO:0000313" key="2">
    <source>
        <dbReference type="EMBL" id="MBB2185140.1"/>
    </source>
</evidence>
<evidence type="ECO:0000313" key="5">
    <source>
        <dbReference type="Proteomes" id="UP000562982"/>
    </source>
</evidence>
<dbReference type="RefSeq" id="WP_114725484.1">
    <property type="nucleotide sequence ID" value="NZ_BJMI01000004.1"/>
</dbReference>
<dbReference type="GO" id="GO:0005829">
    <property type="term" value="C:cytosol"/>
    <property type="evidence" value="ECO:0007669"/>
    <property type="project" value="TreeGrafter"/>
</dbReference>
<evidence type="ECO:0000259" key="1">
    <source>
        <dbReference type="PROSITE" id="PS51725"/>
    </source>
</evidence>
<sequence>MHEEQRGVVTVVAAFHINPGHLDAALPVIAACVKASRQEATNLAYTCRRDLDDPSHFVFIERWRSVAAIHEHEQLPHFLALKALFGNGMAGSLQVTLLGDVDSLS</sequence>
<dbReference type="SUPFAM" id="SSF54909">
    <property type="entry name" value="Dimeric alpha+beta barrel"/>
    <property type="match status" value="1"/>
</dbReference>
<dbReference type="PANTHER" id="PTHR33336">
    <property type="entry name" value="QUINOL MONOOXYGENASE YGIN-RELATED"/>
    <property type="match status" value="1"/>
</dbReference>
<dbReference type="Gene3D" id="3.30.70.100">
    <property type="match status" value="1"/>
</dbReference>
<dbReference type="PANTHER" id="PTHR33336:SF3">
    <property type="entry name" value="ABM DOMAIN-CONTAINING PROTEIN"/>
    <property type="match status" value="1"/>
</dbReference>
<accession>A0A370GBI3</accession>
<gene>
    <name evidence="3" type="ORF">C7453_101364</name>
    <name evidence="2" type="ORF">HLH32_01805</name>
</gene>
<dbReference type="InterPro" id="IPR011008">
    <property type="entry name" value="Dimeric_a/b-barrel"/>
</dbReference>
<reference evidence="3 4" key="1">
    <citation type="submission" date="2018-07" db="EMBL/GenBank/DDBJ databases">
        <title>Genomic Encyclopedia of Type Strains, Phase IV (KMG-IV): sequencing the most valuable type-strain genomes for metagenomic binning, comparative biology and taxonomic classification.</title>
        <authorList>
            <person name="Goeker M."/>
        </authorList>
    </citation>
    <scope>NUCLEOTIDE SEQUENCE [LARGE SCALE GENOMIC DNA]</scope>
    <source>
        <strain evidence="3 4">DSM 5603</strain>
    </source>
</reference>
<dbReference type="InterPro" id="IPR050744">
    <property type="entry name" value="AI-2_Isomerase_LsrG"/>
</dbReference>
<dbReference type="Proteomes" id="UP000562982">
    <property type="component" value="Unassembled WGS sequence"/>
</dbReference>
<name>A0A370GBI3_GLULI</name>
<dbReference type="InterPro" id="IPR007138">
    <property type="entry name" value="ABM_dom"/>
</dbReference>
<keyword evidence="3" id="KW-0503">Monooxygenase</keyword>
<dbReference type="AlphaFoldDB" id="A0A370GBI3"/>
<dbReference type="OrthoDB" id="287932at2"/>
<comment type="caution">
    <text evidence="3">The sequence shown here is derived from an EMBL/GenBank/DDBJ whole genome shotgun (WGS) entry which is preliminary data.</text>
</comment>
<organism evidence="3 4">
    <name type="scientific">Gluconacetobacter liquefaciens</name>
    <name type="common">Acetobacter liquefaciens</name>
    <dbReference type="NCBI Taxonomy" id="89584"/>
    <lineage>
        <taxon>Bacteria</taxon>
        <taxon>Pseudomonadati</taxon>
        <taxon>Pseudomonadota</taxon>
        <taxon>Alphaproteobacteria</taxon>
        <taxon>Acetobacterales</taxon>
        <taxon>Acetobacteraceae</taxon>
        <taxon>Gluconacetobacter</taxon>
    </lineage>
</organism>
<evidence type="ECO:0000313" key="3">
    <source>
        <dbReference type="EMBL" id="RDI40570.1"/>
    </source>
</evidence>
<dbReference type="Pfam" id="PF03992">
    <property type="entry name" value="ABM"/>
    <property type="match status" value="1"/>
</dbReference>